<gene>
    <name evidence="2" type="ORF">FJR03_10695</name>
</gene>
<evidence type="ECO:0000313" key="2">
    <source>
        <dbReference type="EMBL" id="QOP42178.1"/>
    </source>
</evidence>
<dbReference type="AlphaFoldDB" id="A0A7M1B0C7"/>
<dbReference type="KEGG" id="smax:FJR03_10695"/>
<reference evidence="2 3" key="1">
    <citation type="submission" date="2019-06" db="EMBL/GenBank/DDBJ databases">
        <title>Sulfurimonas gotlandica sp. nov., a chemoautotrophic and psychrotolerant epsilonproteobacterium isolated from a pelagic redoxcline, and an emended description of the genus Sulfurimonas.</title>
        <authorList>
            <person name="Wang S."/>
            <person name="Jiang L."/>
            <person name="Shao Z."/>
        </authorList>
    </citation>
    <scope>NUCLEOTIDE SEQUENCE [LARGE SCALE GENOMIC DNA]</scope>
    <source>
        <strain evidence="2 3">B2</strain>
    </source>
</reference>
<evidence type="ECO:0008006" key="4">
    <source>
        <dbReference type="Google" id="ProtNLM"/>
    </source>
</evidence>
<protein>
    <recommendedName>
        <fullName evidence="4">Porin</fullName>
    </recommendedName>
</protein>
<dbReference type="RefSeq" id="WP_193113499.1">
    <property type="nucleotide sequence ID" value="NZ_CP041165.1"/>
</dbReference>
<evidence type="ECO:0000256" key="1">
    <source>
        <dbReference type="SAM" id="Coils"/>
    </source>
</evidence>
<organism evidence="2 3">
    <name type="scientific">Sulfurimonas marina</name>
    <dbReference type="NCBI Taxonomy" id="2590551"/>
    <lineage>
        <taxon>Bacteria</taxon>
        <taxon>Pseudomonadati</taxon>
        <taxon>Campylobacterota</taxon>
        <taxon>Epsilonproteobacteria</taxon>
        <taxon>Campylobacterales</taxon>
        <taxon>Sulfurimonadaceae</taxon>
        <taxon>Sulfurimonas</taxon>
    </lineage>
</organism>
<feature type="coiled-coil region" evidence="1">
    <location>
        <begin position="20"/>
        <end position="47"/>
    </location>
</feature>
<dbReference type="SUPFAM" id="SSF56935">
    <property type="entry name" value="Porins"/>
    <property type="match status" value="1"/>
</dbReference>
<dbReference type="EMBL" id="CP041165">
    <property type="protein sequence ID" value="QOP42178.1"/>
    <property type="molecule type" value="Genomic_DNA"/>
</dbReference>
<accession>A0A7M1B0C7</accession>
<name>A0A7M1B0C7_9BACT</name>
<dbReference type="Gene3D" id="2.40.160.10">
    <property type="entry name" value="Porin"/>
    <property type="match status" value="1"/>
</dbReference>
<dbReference type="Proteomes" id="UP000593910">
    <property type="component" value="Chromosome"/>
</dbReference>
<dbReference type="InterPro" id="IPR023614">
    <property type="entry name" value="Porin_dom_sf"/>
</dbReference>
<keyword evidence="1" id="KW-0175">Coiled coil</keyword>
<sequence length="441" mass="49100">MKKILLSLGVCNALVYGATNEELAKELELLKQEIKQIKSEQSATNESILNELSALNYKDVQEYESFSAMGGAASKVYFSQDGLSIGGYGEYKYTKYNDFKNYSSDTANETRNKGEFNIVRFVPYIGYKFNDYIIMNTEIEFEDGGARSDNTKNYKYAIVEFSYLDFLLDPSFNIRVGHILTPMGLTNLNHEPTSFLTADRPVVETLIIPSTWHTNGVLAHGTIDNFEYYAGVVTSPDAGSFTEGTFIQQGRLGARQFTDDFSFVTRLSYDLSSGVNIGGSFLYGTSGIAEETKPGTTTGHTGDADVTITMAEIHASYKKNGFDIQALASYGALGGDYEQLPNTGISNRVNGQYITLGYDIFNLFKLPGEFYLVGEIERLDMDASSKTQYVDNNRFFEYTGGFAYYPDPRVVLKTNYKVRDYGVDAKLADENSFALSLGFIF</sequence>
<evidence type="ECO:0000313" key="3">
    <source>
        <dbReference type="Proteomes" id="UP000593910"/>
    </source>
</evidence>
<proteinExistence type="predicted"/>
<keyword evidence="3" id="KW-1185">Reference proteome</keyword>